<proteinExistence type="predicted"/>
<reference evidence="2 3" key="1">
    <citation type="submission" date="2024-09" db="EMBL/GenBank/DDBJ databases">
        <authorList>
            <person name="Lee S.D."/>
        </authorList>
    </citation>
    <scope>NUCLEOTIDE SEQUENCE [LARGE SCALE GENOMIC DNA]</scope>
    <source>
        <strain evidence="2 3">N8-3</strain>
    </source>
</reference>
<feature type="region of interest" description="Disordered" evidence="1">
    <location>
        <begin position="1"/>
        <end position="20"/>
    </location>
</feature>
<dbReference type="Proteomes" id="UP001592531">
    <property type="component" value="Unassembled WGS sequence"/>
</dbReference>
<accession>A0ABV6W679</accession>
<evidence type="ECO:0000313" key="3">
    <source>
        <dbReference type="Proteomes" id="UP001592531"/>
    </source>
</evidence>
<keyword evidence="3" id="KW-1185">Reference proteome</keyword>
<feature type="region of interest" description="Disordered" evidence="1">
    <location>
        <begin position="220"/>
        <end position="250"/>
    </location>
</feature>
<name>A0ABV6W679_9ACTN</name>
<evidence type="ECO:0000256" key="1">
    <source>
        <dbReference type="SAM" id="MobiDB-lite"/>
    </source>
</evidence>
<dbReference type="RefSeq" id="WP_380544867.1">
    <property type="nucleotide sequence ID" value="NZ_JBHFAB010000043.1"/>
</dbReference>
<sequence>MTRIDDGLGGPSAAGAGTLPDEERSIWLDIPEGYSALPLRDLDETVPATRRILAELSEPEQRPLVELTVGTLGVLLQDLADRSAVYCGIGRHASAVDGGEVTSTLVVSVQDTEAAGDPRLLLGEMVERLAAEDWQGQADLLDVVGRPVLFCERVQELPAPQLPGGPELPDDATAPVFLLEALVPSDDGTLLAAIEFATPYLDNGPEFRTMMATLAAALSFDPPREDGGDQGSAAPGQEPTTRNAIRDALG</sequence>
<dbReference type="EMBL" id="JBHFAB010000043">
    <property type="protein sequence ID" value="MFC1421510.1"/>
    <property type="molecule type" value="Genomic_DNA"/>
</dbReference>
<organism evidence="2 3">
    <name type="scientific">Streptacidiphilus cavernicola</name>
    <dbReference type="NCBI Taxonomy" id="3342716"/>
    <lineage>
        <taxon>Bacteria</taxon>
        <taxon>Bacillati</taxon>
        <taxon>Actinomycetota</taxon>
        <taxon>Actinomycetes</taxon>
        <taxon>Kitasatosporales</taxon>
        <taxon>Streptomycetaceae</taxon>
        <taxon>Streptacidiphilus</taxon>
    </lineage>
</organism>
<evidence type="ECO:0000313" key="2">
    <source>
        <dbReference type="EMBL" id="MFC1421510.1"/>
    </source>
</evidence>
<protein>
    <submittedName>
        <fullName evidence="2">Uncharacterized protein</fullName>
    </submittedName>
</protein>
<comment type="caution">
    <text evidence="2">The sequence shown here is derived from an EMBL/GenBank/DDBJ whole genome shotgun (WGS) entry which is preliminary data.</text>
</comment>
<gene>
    <name evidence="2" type="ORF">ACEZDE_33435</name>
</gene>